<dbReference type="AlphaFoldDB" id="A0A285F5E5"/>
<dbReference type="GO" id="GO:0008236">
    <property type="term" value="F:serine-type peptidase activity"/>
    <property type="evidence" value="ECO:0007669"/>
    <property type="project" value="UniProtKB-KW"/>
</dbReference>
<dbReference type="InterPro" id="IPR029062">
    <property type="entry name" value="Class_I_gatase-like"/>
</dbReference>
<dbReference type="Pfam" id="PF03575">
    <property type="entry name" value="Peptidase_S51"/>
    <property type="match status" value="1"/>
</dbReference>
<evidence type="ECO:0000256" key="2">
    <source>
        <dbReference type="ARBA" id="ARBA00022670"/>
    </source>
</evidence>
<dbReference type="InterPro" id="IPR005320">
    <property type="entry name" value="Peptidase_S51"/>
</dbReference>
<keyword evidence="4" id="KW-0720">Serine protease</keyword>
<evidence type="ECO:0000256" key="3">
    <source>
        <dbReference type="ARBA" id="ARBA00022801"/>
    </source>
</evidence>
<evidence type="ECO:0000256" key="5">
    <source>
        <dbReference type="SAM" id="MobiDB-lite"/>
    </source>
</evidence>
<name>A0A285F5E5_9ACTN</name>
<dbReference type="PANTHER" id="PTHR20842">
    <property type="entry name" value="PROTEASE S51 ALPHA-ASPARTYL DIPEPTIDASE"/>
    <property type="match status" value="1"/>
</dbReference>
<gene>
    <name evidence="6" type="ORF">SAMN05421748_101666</name>
</gene>
<dbReference type="CDD" id="cd03146">
    <property type="entry name" value="GAT1_Peptidase_E"/>
    <property type="match status" value="1"/>
</dbReference>
<dbReference type="SUPFAM" id="SSF52317">
    <property type="entry name" value="Class I glutamine amidotransferase-like"/>
    <property type="match status" value="1"/>
</dbReference>
<dbReference type="GO" id="GO:0006508">
    <property type="term" value="P:proteolysis"/>
    <property type="evidence" value="ECO:0007669"/>
    <property type="project" value="UniProtKB-KW"/>
</dbReference>
<accession>A0A285F5E5</accession>
<dbReference type="PANTHER" id="PTHR20842:SF0">
    <property type="entry name" value="ALPHA-ASPARTYL DIPEPTIDASE"/>
    <property type="match status" value="1"/>
</dbReference>
<dbReference type="RefSeq" id="WP_097317933.1">
    <property type="nucleotide sequence ID" value="NZ_OBDY01000001.1"/>
</dbReference>
<dbReference type="EMBL" id="OBDY01000001">
    <property type="protein sequence ID" value="SNY06283.1"/>
    <property type="molecule type" value="Genomic_DNA"/>
</dbReference>
<evidence type="ECO:0000313" key="7">
    <source>
        <dbReference type="Proteomes" id="UP000219612"/>
    </source>
</evidence>
<evidence type="ECO:0000313" key="6">
    <source>
        <dbReference type="EMBL" id="SNY06283.1"/>
    </source>
</evidence>
<proteinExistence type="inferred from homology"/>
<evidence type="ECO:0000256" key="4">
    <source>
        <dbReference type="ARBA" id="ARBA00022825"/>
    </source>
</evidence>
<organism evidence="6 7">
    <name type="scientific">Paractinoplanes atraurantiacus</name>
    <dbReference type="NCBI Taxonomy" id="1036182"/>
    <lineage>
        <taxon>Bacteria</taxon>
        <taxon>Bacillati</taxon>
        <taxon>Actinomycetota</taxon>
        <taxon>Actinomycetes</taxon>
        <taxon>Micromonosporales</taxon>
        <taxon>Micromonosporaceae</taxon>
        <taxon>Paractinoplanes</taxon>
    </lineage>
</organism>
<comment type="similarity">
    <text evidence="1">Belongs to the peptidase S51 family.</text>
</comment>
<keyword evidence="3" id="KW-0378">Hydrolase</keyword>
<protein>
    <submittedName>
        <fullName evidence="6">Peptidase E</fullName>
    </submittedName>
</protein>
<evidence type="ECO:0000256" key="1">
    <source>
        <dbReference type="ARBA" id="ARBA00006534"/>
    </source>
</evidence>
<dbReference type="Gene3D" id="3.40.50.880">
    <property type="match status" value="1"/>
</dbReference>
<keyword evidence="2" id="KW-0645">Protease</keyword>
<reference evidence="6 7" key="1">
    <citation type="submission" date="2017-09" db="EMBL/GenBank/DDBJ databases">
        <authorList>
            <person name="Ehlers B."/>
            <person name="Leendertz F.H."/>
        </authorList>
    </citation>
    <scope>NUCLEOTIDE SEQUENCE [LARGE SCALE GENOMIC DNA]</scope>
    <source>
        <strain evidence="6 7">CGMCC 4.6857</strain>
    </source>
</reference>
<dbReference type="Proteomes" id="UP000219612">
    <property type="component" value="Unassembled WGS sequence"/>
</dbReference>
<sequence length="242" mass="26410">MTADEPTILATSAFFEVGRFGDFAWRPGKIHRFAAELANVTQPRICFLTQASGDFPQVIGAHYAAFARTEFAASHLQLIPMPNVADIRSHLLEQDIIWVHGGSVANLCALWRVHGVDEILHEAWQAGVVLGGVSAGSICWHQGGSTDSFGPDLQAFTDGLGWLPYSNGVHYDAEEQRRPKMHELIADGTLADGYATDDGAALVYRGTTMSEVVADRPGPRGYKLRRRPDGTVEETPLPTRLL</sequence>
<feature type="region of interest" description="Disordered" evidence="5">
    <location>
        <begin position="216"/>
        <end position="242"/>
    </location>
</feature>
<dbReference type="OrthoDB" id="9778515at2"/>
<keyword evidence="7" id="KW-1185">Reference proteome</keyword>